<proteinExistence type="predicted"/>
<evidence type="ECO:0000313" key="1">
    <source>
        <dbReference type="EMBL" id="MCW3488281.1"/>
    </source>
</evidence>
<protein>
    <submittedName>
        <fullName evidence="1">Uncharacterized protein</fullName>
    </submittedName>
</protein>
<accession>A0ABT3IWB2</accession>
<organism evidence="1 2">
    <name type="scientific">Chitinophaga nivalis</name>
    <dbReference type="NCBI Taxonomy" id="2991709"/>
    <lineage>
        <taxon>Bacteria</taxon>
        <taxon>Pseudomonadati</taxon>
        <taxon>Bacteroidota</taxon>
        <taxon>Chitinophagia</taxon>
        <taxon>Chitinophagales</taxon>
        <taxon>Chitinophagaceae</taxon>
        <taxon>Chitinophaga</taxon>
    </lineage>
</organism>
<gene>
    <name evidence="1" type="ORF">OL497_30585</name>
</gene>
<dbReference type="EMBL" id="JAPDNS010000002">
    <property type="protein sequence ID" value="MCW3488281.1"/>
    <property type="molecule type" value="Genomic_DNA"/>
</dbReference>
<name>A0ABT3IWB2_9BACT</name>
<dbReference type="RefSeq" id="WP_264735083.1">
    <property type="nucleotide sequence ID" value="NZ_JAPDNR010000001.1"/>
</dbReference>
<reference evidence="1 2" key="1">
    <citation type="submission" date="2022-10" db="EMBL/GenBank/DDBJ databases">
        <title>Chitinophaga nivalis PC15 sp. nov., isolated from Pyeongchang county, South Korea.</title>
        <authorList>
            <person name="Trinh H.N."/>
        </authorList>
    </citation>
    <scope>NUCLEOTIDE SEQUENCE [LARGE SCALE GENOMIC DNA]</scope>
    <source>
        <strain evidence="1 2">PC14</strain>
    </source>
</reference>
<comment type="caution">
    <text evidence="1">The sequence shown here is derived from an EMBL/GenBank/DDBJ whole genome shotgun (WGS) entry which is preliminary data.</text>
</comment>
<dbReference type="Proteomes" id="UP001207742">
    <property type="component" value="Unassembled WGS sequence"/>
</dbReference>
<keyword evidence="2" id="KW-1185">Reference proteome</keyword>
<sequence length="109" mass="11739">MQLTPGTCYQIHAHAIPFLQQQFGDYIFIVVVIHANDTSDSVVFEFKKILGAISPAQIAATQQVISAHADGAVLQDITGKALNHPAFEKESVFKAWIQAGIATPCDCNG</sequence>
<evidence type="ECO:0000313" key="2">
    <source>
        <dbReference type="Proteomes" id="UP001207742"/>
    </source>
</evidence>